<proteinExistence type="predicted"/>
<dbReference type="InterPro" id="IPR001584">
    <property type="entry name" value="Integrase_cat-core"/>
</dbReference>
<dbReference type="SUPFAM" id="SSF53098">
    <property type="entry name" value="Ribonuclease H-like"/>
    <property type="match status" value="1"/>
</dbReference>
<dbReference type="Proteomes" id="UP001595816">
    <property type="component" value="Unassembled WGS sequence"/>
</dbReference>
<dbReference type="InterPro" id="IPR025948">
    <property type="entry name" value="HTH-like_dom"/>
</dbReference>
<dbReference type="Gene3D" id="3.30.420.10">
    <property type="entry name" value="Ribonuclease H-like superfamily/Ribonuclease H"/>
    <property type="match status" value="1"/>
</dbReference>
<organism evidence="3 4">
    <name type="scientific">Hamadaea flava</name>
    <dbReference type="NCBI Taxonomy" id="1742688"/>
    <lineage>
        <taxon>Bacteria</taxon>
        <taxon>Bacillati</taxon>
        <taxon>Actinomycetota</taxon>
        <taxon>Actinomycetes</taxon>
        <taxon>Micromonosporales</taxon>
        <taxon>Micromonosporaceae</taxon>
        <taxon>Hamadaea</taxon>
    </lineage>
</organism>
<evidence type="ECO:0000313" key="4">
    <source>
        <dbReference type="Proteomes" id="UP001595816"/>
    </source>
</evidence>
<evidence type="ECO:0000259" key="2">
    <source>
        <dbReference type="PROSITE" id="PS50994"/>
    </source>
</evidence>
<keyword evidence="4" id="KW-1185">Reference proteome</keyword>
<comment type="function">
    <text evidence="1">Involved in the transposition of the insertion sequence.</text>
</comment>
<feature type="domain" description="Integrase catalytic" evidence="2">
    <location>
        <begin position="151"/>
        <end position="306"/>
    </location>
</feature>
<dbReference type="PROSITE" id="PS50994">
    <property type="entry name" value="INTEGRASE"/>
    <property type="match status" value="1"/>
</dbReference>
<evidence type="ECO:0000313" key="3">
    <source>
        <dbReference type="EMBL" id="MFC4129053.1"/>
    </source>
</evidence>
<dbReference type="InterPro" id="IPR012337">
    <property type="entry name" value="RNaseH-like_sf"/>
</dbReference>
<dbReference type="Pfam" id="PF13276">
    <property type="entry name" value="HTH_21"/>
    <property type="match status" value="1"/>
</dbReference>
<accession>A0ABV8LEY5</accession>
<evidence type="ECO:0000256" key="1">
    <source>
        <dbReference type="ARBA" id="ARBA00002286"/>
    </source>
</evidence>
<dbReference type="RefSeq" id="WP_253754097.1">
    <property type="nucleotide sequence ID" value="NZ_JAMZDZ010000001.1"/>
</dbReference>
<comment type="caution">
    <text evidence="3">The sequence shown here is derived from an EMBL/GenBank/DDBJ whole genome shotgun (WGS) entry which is preliminary data.</text>
</comment>
<gene>
    <name evidence="3" type="ORF">ACFOZ4_00295</name>
</gene>
<name>A0ABV8LEY5_9ACTN</name>
<protein>
    <submittedName>
        <fullName evidence="3">IS3 family transposase</fullName>
    </submittedName>
</protein>
<sequence>MSPRLLYLIFCRVLGWLVLLTRTTAAKDAEILVLRHEVAILRRRHPRPRLSWSDRAVLAALIRLLPRQLQAWRLVTPATVLAWHRRLVARKWTYPNRGGRPRLSGELADLIARLADENSTWGYVRIQGELRKHGHHVSRAAIQRLLRGRRIPPAPQRAQATWRQFLRTQAETVLACDFLHVDCAVTLKRVYVFFVIEVASRYVHVLGVTTNPDGAWTAQAARNLLMDLGDHADRFGFLVRDRGGQFTNMFDAVFTAAGIEVIKTPPRCPRANAYAERWVRTLRSELTDRMLIFGQRHLRHVLAEYV</sequence>
<dbReference type="InterPro" id="IPR036397">
    <property type="entry name" value="RNaseH_sf"/>
</dbReference>
<reference evidence="4" key="1">
    <citation type="journal article" date="2019" name="Int. J. Syst. Evol. Microbiol.">
        <title>The Global Catalogue of Microorganisms (GCM) 10K type strain sequencing project: providing services to taxonomists for standard genome sequencing and annotation.</title>
        <authorList>
            <consortium name="The Broad Institute Genomics Platform"/>
            <consortium name="The Broad Institute Genome Sequencing Center for Infectious Disease"/>
            <person name="Wu L."/>
            <person name="Ma J."/>
        </authorList>
    </citation>
    <scope>NUCLEOTIDE SEQUENCE [LARGE SCALE GENOMIC DNA]</scope>
    <source>
        <strain evidence="4">CGMCC 4.7289</strain>
    </source>
</reference>
<dbReference type="EMBL" id="JBHSAY010000001">
    <property type="protein sequence ID" value="MFC4129053.1"/>
    <property type="molecule type" value="Genomic_DNA"/>
</dbReference>